<evidence type="ECO:0000313" key="13">
    <source>
        <dbReference type="Proteomes" id="UP000075884"/>
    </source>
</evidence>
<dbReference type="Pfam" id="PF24597">
    <property type="entry name" value="TPR_DOP1_M"/>
    <property type="match status" value="1"/>
</dbReference>
<dbReference type="GO" id="GO:0005829">
    <property type="term" value="C:cytosol"/>
    <property type="evidence" value="ECO:0007669"/>
    <property type="project" value="GOC"/>
</dbReference>
<feature type="region of interest" description="Disordered" evidence="7">
    <location>
        <begin position="1"/>
        <end position="25"/>
    </location>
</feature>
<dbReference type="EnsemblMetazoa" id="ADIR007112-RA">
    <property type="protein sequence ID" value="ADIR007112-PA"/>
    <property type="gene ID" value="ADIR007112"/>
</dbReference>
<evidence type="ECO:0000256" key="7">
    <source>
        <dbReference type="SAM" id="MobiDB-lite"/>
    </source>
</evidence>
<feature type="compositionally biased region" description="Low complexity" evidence="7">
    <location>
        <begin position="705"/>
        <end position="736"/>
    </location>
</feature>
<evidence type="ECO:0000259" key="8">
    <source>
        <dbReference type="Pfam" id="PF04118"/>
    </source>
</evidence>
<feature type="compositionally biased region" description="Low complexity" evidence="7">
    <location>
        <begin position="1817"/>
        <end position="1834"/>
    </location>
</feature>
<dbReference type="InterPro" id="IPR056458">
    <property type="entry name" value="TPR_DOP1_M"/>
</dbReference>
<sequence length="2680" mass="295552">MKTRTKKAIINGTKGGGAPPRTGSTMDTATGSGLMEEYDLMKQQKYRVYISNIDKALKNFEYSSEWADLISALGKLNKVISSNAQYQIIPRRIKISKRLAQCMHPALPSGVHLKALESYDVIFSNIGVERLASELFIYSAGLFPLLGYSAMNVRPTLLSIYEKYFVPLGEKLRPALSGFLSGVFPGLEAGQDHFERTNQLLDKVCIAVQLECFYTCLWECIVTNASVRLPAITYVLEHYDKKVPCAVQRELMGSSAELMVNGLCSCLNDAVILVQRNTLEFLLLAFPMHDPLLSEMYTTRLVKTALNTILRRDMSLNRRLYSWLLGADTSMGKHAVSAAMSVDSTEPYDPNTYFERHAKKRLIAAFKMVLKESIAHTPVDLSPYRILISLLDKAEIGLRILDDVLCDIIRAISLCNGNLEVQKSANLLFSTFDPAYIWNYMARLYREAAVASERQRTDSEPIRIDSGSPSTVEVCHLTEFLLETLSLEMYNETTRVHLPKFLLSLIGMLTTYESNMLSIEVASSLRLLVKIVSKIQPMIMSEKVLELSLSRSASATPHQSAALQGSGDGTKEPGNNLEKSSSDSKIHESTLQVLENGSNTFQRSSSSQGLHKKGSGGSGSGSGKYSKGKGKKSKSYTKLSELSSSREGSLKGSKTKLNRVESELKISGASSTPNLENGIGTDNGNGTELTGGSEEDAIEDRKRFSCSSSSSTSSSSSSSYSSTSNSNRSRSSTASGAEEAGIAARGIIIQVQSSDSGSGGGSTIAQLPDCPILDRCIRQYVSFFELYVCRKLLSQIDNMASGEQVSLQGNVILNANDPSGGLASLNDQDLVVINTLVCELDEVFESLTTNSLSSRAKLTAMLTQSVERRSAETTPAPKTSSREPSRKQEYEIAQLVRGNEKLSRVSRTPICESLRNALKLACNVLTEMSSFPNYRNETGNTERLDDVPGWLKALTVLAIFVSDLDTQLSAAQTLIDMIGLLRTNGKKSSKDSSNGKTIVLMMPLLKLSHVNCLERRTKVFQVLTTMLWDYLDGSRAEARTISLLLYRIHNCLDSRFTEHVIIDRLLVPQTLFDDDETADVHYRGVLDRTVRRKDSSALHALWQIPVLAKTELKIDSEGFRKFQLLWKLGRDTYHGNEFEKLLFLVLDSLTLPRNVSIQVKTANWLREALVRGDIGRILKLLLKILLNESTKRLSVFCPRRLRGAGSGMELDEGTMNGGSGSVSEWEKELLSDADVQLNQACFAVSSEDGHIRYHIDPAAGKKRSPIRSIQKKIFGVSIGGGGSGSSKGGDSGRSGTPGSGGQLIVSNYVTNESVVKKAAQGGGGASSSEQGDDGGQYGKISVIINPLESDQLSGIAGSTKAAGMRNRSNSMGLLAAGDVDSGISEPSSLATPGGGGSHQLGKKEFHRSTSDLDDTNDSEPDFTGHGRGKQRNSRFRGSEGYVDNEPIKRYVEDGPIVDFISKSSDRFRNRKTYLISSGNLSGAGEDSLLSGSSYTLTNGLSPSLNGTITTDEITNEDGSITMTTTTTASASGDCSGLDDNGEEKSAPKVTFTRIKSWRNGNKLYPFHTHFLVYESVFNTKQILSTIETLRNILTNDARFFLCLSVTTSVSSGQIKSLLLRHRRNIFGKGFTEARDDSEHQNLYRGSMYLEVILTVLLYYTRSYQTDQGRDGKGRQPSRDDFNTNAKIQLECIELMTTIFGELLAVVKDVGKNLANYVADLMDKCKVQKIVLYCLASSVNYFSSPGGYTCPADEVLRYSDPESTRQNAEAYQIELLRLLLAVLKLEHEITLQRADGSEGTSTTGATVATGVVGSSATNNKSGAAAATTASPTKVAPETKRTYRYAPNQLLAQQPMFLSTILSALACDRLQYVHKNWTDMITACLTCLPPGNLTNIVISVIHQLCNNLDRVTKRHRILVQSFDYIVSQLEAITVLAHYCLLDSSQQISLASMFTSSTGSGSNGLLNSAAANQSGQIINNIMNVFLSYSSSLLSGGINYQVKKGHQEVAKAAILSHLPRIIITFATLWETSINEFRRGKHQLLEFLSPISMHYGTNFLTAIAVAWHERSSSESPGKASASTSEAGATGNDASDVDFFDIMPKALPQANDNQLLLVKLITGIRIMSVDSFIQTMHQVIKSPPPIYQPPTGLNLEVSALELLYFFLISGVSPAQYTDCWSSLYALLKDCLTLQITAQFVALSILNEFVQRCPTMPFSDKKDLRDLHDVTSRLVEAVSNVAGSCLEQTTWLRRNLSVKEEFASIESTGKDGLLMPSSQHYSIQAQSILAAILASLLDVAFSSQEKDKVTTIVTGVMYNIVPYLKTHTVKNIPTFHACSNLLASLSTYQYIRKAWRKDALDLLLDSTFFQMDSRCLPYWKTILDSLMTCDNTTFRDLMNRLPLAQTGTLNIFTSKEQEYEQRALLLKRLAFVIFCSEVDQYHKYMPEIQEQLANSLRLPQVVPLIQSAVFLCFRVLLLRMSADHVTSLWPIIIAEMVQVFLSIEQELMTDTEEFSQHIRMLSGLDTAWVTNTSNGLYSYGHPHWRMVQLETAKLLELGCVLPATILPHFQMYRWAFVSSQNENLHKPGGHDEKKMAFIPHVSRISQLMDLRYTSHSPKMQTTKGSHIMLTCQSINTLQDLYGFFSTLSMRWPSHISYTDTEKDTKQCLDEVEYVLALDFLEKMPSTK</sequence>
<dbReference type="InterPro" id="IPR056459">
    <property type="entry name" value="TPR_DOP1"/>
</dbReference>
<accession>A0A182NHI9</accession>
<dbReference type="VEuPathDB" id="VectorBase:ADIR007112"/>
<evidence type="ECO:0000259" key="9">
    <source>
        <dbReference type="Pfam" id="PF24597"/>
    </source>
</evidence>
<dbReference type="PANTHER" id="PTHR14042">
    <property type="entry name" value="DOPEY-RELATED"/>
    <property type="match status" value="1"/>
</dbReference>
<name>A0A182NHI9_9DIPT</name>
<dbReference type="Pfam" id="PF04118">
    <property type="entry name" value="Dopey_N"/>
    <property type="match status" value="1"/>
</dbReference>
<feature type="compositionally biased region" description="Basic and acidic residues" evidence="7">
    <location>
        <begin position="1401"/>
        <end position="1410"/>
    </location>
</feature>
<feature type="region of interest" description="Disordered" evidence="7">
    <location>
        <begin position="1524"/>
        <end position="1545"/>
    </location>
</feature>
<keyword evidence="13" id="KW-1185">Reference proteome</keyword>
<feature type="compositionally biased region" description="Acidic residues" evidence="7">
    <location>
        <begin position="1411"/>
        <end position="1420"/>
    </location>
</feature>
<feature type="compositionally biased region" description="Polar residues" evidence="7">
    <location>
        <begin position="589"/>
        <end position="603"/>
    </location>
</feature>
<dbReference type="Pfam" id="PF24601">
    <property type="entry name" value="TPR_DOP1"/>
    <property type="match status" value="1"/>
</dbReference>
<dbReference type="GO" id="GO:0005768">
    <property type="term" value="C:endosome"/>
    <property type="evidence" value="ECO:0007669"/>
    <property type="project" value="TreeGrafter"/>
</dbReference>
<feature type="region of interest" description="Disordered" evidence="7">
    <location>
        <begin position="556"/>
        <end position="736"/>
    </location>
</feature>
<feature type="domain" description="DOP1-like middle TPR" evidence="9">
    <location>
        <begin position="353"/>
        <end position="541"/>
    </location>
</feature>
<feature type="compositionally biased region" description="Gly residues" evidence="7">
    <location>
        <begin position="1277"/>
        <end position="1301"/>
    </location>
</feature>
<feature type="region of interest" description="Disordered" evidence="7">
    <location>
        <begin position="1377"/>
        <end position="1440"/>
    </location>
</feature>
<dbReference type="Proteomes" id="UP000075884">
    <property type="component" value="Unassembled WGS sequence"/>
</dbReference>
<keyword evidence="2" id="KW-0813">Transport</keyword>
<dbReference type="InterPro" id="IPR040314">
    <property type="entry name" value="DOP1"/>
</dbReference>
<evidence type="ECO:0000256" key="2">
    <source>
        <dbReference type="ARBA" id="ARBA00022448"/>
    </source>
</evidence>
<evidence type="ECO:0000256" key="1">
    <source>
        <dbReference type="ARBA" id="ARBA00004395"/>
    </source>
</evidence>
<feature type="region of interest" description="Disordered" evidence="7">
    <location>
        <begin position="864"/>
        <end position="888"/>
    </location>
</feature>
<organism evidence="12 13">
    <name type="scientific">Anopheles dirus</name>
    <dbReference type="NCBI Taxonomy" id="7168"/>
    <lineage>
        <taxon>Eukaryota</taxon>
        <taxon>Metazoa</taxon>
        <taxon>Ecdysozoa</taxon>
        <taxon>Arthropoda</taxon>
        <taxon>Hexapoda</taxon>
        <taxon>Insecta</taxon>
        <taxon>Pterygota</taxon>
        <taxon>Neoptera</taxon>
        <taxon>Endopterygota</taxon>
        <taxon>Diptera</taxon>
        <taxon>Nematocera</taxon>
        <taxon>Culicoidea</taxon>
        <taxon>Culicidae</taxon>
        <taxon>Anophelinae</taxon>
        <taxon>Anopheles</taxon>
    </lineage>
</organism>
<feature type="domain" description="DOP1-like TPR" evidence="11">
    <location>
        <begin position="1565"/>
        <end position="1940"/>
    </location>
</feature>
<feature type="domain" description="DOP1 N-terminal" evidence="8">
    <location>
        <begin position="44"/>
        <end position="328"/>
    </location>
</feature>
<dbReference type="PANTHER" id="PTHR14042:SF24">
    <property type="entry name" value="PROTEIN DOPEY-1 HOMOLOG"/>
    <property type="match status" value="1"/>
</dbReference>
<proteinExistence type="inferred from homology"/>
<comment type="subcellular location">
    <subcellularLocation>
        <location evidence="1">Golgi apparatus membrane</location>
        <topology evidence="1">Peripheral membrane protein</topology>
    </subcellularLocation>
</comment>
<evidence type="ECO:0000259" key="10">
    <source>
        <dbReference type="Pfam" id="PF24598"/>
    </source>
</evidence>
<feature type="compositionally biased region" description="Polar residues" evidence="7">
    <location>
        <begin position="668"/>
        <end position="690"/>
    </location>
</feature>
<evidence type="ECO:0000256" key="5">
    <source>
        <dbReference type="ARBA" id="ARBA00023136"/>
    </source>
</evidence>
<protein>
    <submittedName>
        <fullName evidence="12">Uncharacterized protein</fullName>
    </submittedName>
</protein>
<feature type="compositionally biased region" description="Low complexity" evidence="7">
    <location>
        <begin position="636"/>
        <end position="652"/>
    </location>
</feature>
<evidence type="ECO:0000256" key="6">
    <source>
        <dbReference type="ARBA" id="ARBA00046326"/>
    </source>
</evidence>
<feature type="region of interest" description="Disordered" evidence="7">
    <location>
        <begin position="1275"/>
        <end position="1303"/>
    </location>
</feature>
<keyword evidence="3" id="KW-0653">Protein transport</keyword>
<dbReference type="InterPro" id="IPR007249">
    <property type="entry name" value="DOP1_N"/>
</dbReference>
<dbReference type="GO" id="GO:0005802">
    <property type="term" value="C:trans-Golgi network"/>
    <property type="evidence" value="ECO:0007669"/>
    <property type="project" value="TreeGrafter"/>
</dbReference>
<evidence type="ECO:0000313" key="12">
    <source>
        <dbReference type="EnsemblMetazoa" id="ADIR007112-PA"/>
    </source>
</evidence>
<dbReference type="InterPro" id="IPR056457">
    <property type="entry name" value="DOP1_C"/>
</dbReference>
<dbReference type="GO" id="GO:0000139">
    <property type="term" value="C:Golgi membrane"/>
    <property type="evidence" value="ECO:0007669"/>
    <property type="project" value="UniProtKB-SubCell"/>
</dbReference>
<feature type="domain" description="DOP1-like C-terminal" evidence="10">
    <location>
        <begin position="2169"/>
        <end position="2506"/>
    </location>
</feature>
<evidence type="ECO:0000256" key="4">
    <source>
        <dbReference type="ARBA" id="ARBA00023034"/>
    </source>
</evidence>
<keyword evidence="4" id="KW-0333">Golgi apparatus</keyword>
<dbReference type="Pfam" id="PF24598">
    <property type="entry name" value="DOP1_C"/>
    <property type="match status" value="1"/>
</dbReference>
<keyword evidence="5" id="KW-0472">Membrane</keyword>
<dbReference type="STRING" id="7168.A0A182NHI9"/>
<reference evidence="13" key="1">
    <citation type="submission" date="2013-03" db="EMBL/GenBank/DDBJ databases">
        <title>The Genome Sequence of Anopheles dirus WRAIR2.</title>
        <authorList>
            <consortium name="The Broad Institute Genomics Platform"/>
            <person name="Neafsey D.E."/>
            <person name="Walton C."/>
            <person name="Walker B."/>
            <person name="Young S.K."/>
            <person name="Zeng Q."/>
            <person name="Gargeya S."/>
            <person name="Fitzgerald M."/>
            <person name="Haas B."/>
            <person name="Abouelleil A."/>
            <person name="Allen A.W."/>
            <person name="Alvarado L."/>
            <person name="Arachchi H.M."/>
            <person name="Berlin A.M."/>
            <person name="Chapman S.B."/>
            <person name="Gainer-Dewar J."/>
            <person name="Goldberg J."/>
            <person name="Griggs A."/>
            <person name="Gujja S."/>
            <person name="Hansen M."/>
            <person name="Howarth C."/>
            <person name="Imamovic A."/>
            <person name="Ireland A."/>
            <person name="Larimer J."/>
            <person name="McCowan C."/>
            <person name="Murphy C."/>
            <person name="Pearson M."/>
            <person name="Poon T.W."/>
            <person name="Priest M."/>
            <person name="Roberts A."/>
            <person name="Saif S."/>
            <person name="Shea T."/>
            <person name="Sisk P."/>
            <person name="Sykes S."/>
            <person name="Wortman J."/>
            <person name="Nusbaum C."/>
            <person name="Birren B."/>
        </authorList>
    </citation>
    <scope>NUCLEOTIDE SEQUENCE [LARGE SCALE GENOMIC DNA]</scope>
    <source>
        <strain evidence="13">WRAIR2</strain>
    </source>
</reference>
<dbReference type="GO" id="GO:0015031">
    <property type="term" value="P:protein transport"/>
    <property type="evidence" value="ECO:0007669"/>
    <property type="project" value="UniProtKB-KW"/>
</dbReference>
<reference evidence="12" key="2">
    <citation type="submission" date="2020-05" db="UniProtKB">
        <authorList>
            <consortium name="EnsemblMetazoa"/>
        </authorList>
    </citation>
    <scope>IDENTIFICATION</scope>
    <source>
        <strain evidence="12">WRAIR2</strain>
    </source>
</reference>
<evidence type="ECO:0000256" key="3">
    <source>
        <dbReference type="ARBA" id="ARBA00022927"/>
    </source>
</evidence>
<feature type="region of interest" description="Disordered" evidence="7">
    <location>
        <begin position="1817"/>
        <end position="1837"/>
    </location>
</feature>
<feature type="compositionally biased region" description="Basic residues" evidence="7">
    <location>
        <begin position="626"/>
        <end position="635"/>
    </location>
</feature>
<comment type="similarity">
    <text evidence="6">Belongs to the DOP1 family.</text>
</comment>
<dbReference type="GO" id="GO:0006895">
    <property type="term" value="P:Golgi to endosome transport"/>
    <property type="evidence" value="ECO:0007669"/>
    <property type="project" value="InterPro"/>
</dbReference>
<evidence type="ECO:0000259" key="11">
    <source>
        <dbReference type="Pfam" id="PF24601"/>
    </source>
</evidence>